<organism evidence="2 3">
    <name type="scientific">Chamaesiphon polymorphus CCALA 037</name>
    <dbReference type="NCBI Taxonomy" id="2107692"/>
    <lineage>
        <taxon>Bacteria</taxon>
        <taxon>Bacillati</taxon>
        <taxon>Cyanobacteriota</taxon>
        <taxon>Cyanophyceae</taxon>
        <taxon>Gomontiellales</taxon>
        <taxon>Chamaesiphonaceae</taxon>
        <taxon>Chamaesiphon</taxon>
    </lineage>
</organism>
<proteinExistence type="predicted"/>
<keyword evidence="2" id="KW-0808">Transferase</keyword>
<gene>
    <name evidence="2" type="ORF">C7B77_07580</name>
</gene>
<feature type="domain" description="N-acetyltransferase" evidence="1">
    <location>
        <begin position="1"/>
        <end position="225"/>
    </location>
</feature>
<sequence length="299" mass="33638">MYTFNVLHDSTAIAYQKLTFASYGSLLNAVASDRSIIAIGASDQGQPVGLGLAEISPDDSLSAELLSIYVDPAHRLAGIGTKLLKVLEAELLARNCTKVKLAYMTGNSTTPMLEHLLGTSNWSAPQTLRLVCKGLAQRVLEAPWMHKYSQLPDSYSLFPWTEITPADRATIEQTQQDRPWIPEDLTPFQYEREENFEPLNSLGLRYQGQVVGWVINHRIAADTIRYTCSFVRKDLQKMGRIITLYTEASKLQVQQNVPYGIWIVPTVHEAMFKFVQHRLAPYLISVAERRGTFKFLTDG</sequence>
<evidence type="ECO:0000313" key="3">
    <source>
        <dbReference type="Proteomes" id="UP000238937"/>
    </source>
</evidence>
<dbReference type="AlphaFoldDB" id="A0A2T1GIT3"/>
<dbReference type="EMBL" id="PVWO01000067">
    <property type="protein sequence ID" value="PSB57665.1"/>
    <property type="molecule type" value="Genomic_DNA"/>
</dbReference>
<dbReference type="RefSeq" id="WP_106302326.1">
    <property type="nucleotide sequence ID" value="NZ_PVWO01000067.1"/>
</dbReference>
<dbReference type="Proteomes" id="UP000238937">
    <property type="component" value="Unassembled WGS sequence"/>
</dbReference>
<dbReference type="InterPro" id="IPR016181">
    <property type="entry name" value="Acyl_CoA_acyltransferase"/>
</dbReference>
<dbReference type="InterPro" id="IPR000182">
    <property type="entry name" value="GNAT_dom"/>
</dbReference>
<keyword evidence="3" id="KW-1185">Reference proteome</keyword>
<reference evidence="2 3" key="1">
    <citation type="submission" date="2018-03" db="EMBL/GenBank/DDBJ databases">
        <title>The ancient ancestry and fast evolution of plastids.</title>
        <authorList>
            <person name="Moore K.R."/>
            <person name="Magnabosco C."/>
            <person name="Momper L."/>
            <person name="Gold D.A."/>
            <person name="Bosak T."/>
            <person name="Fournier G.P."/>
        </authorList>
    </citation>
    <scope>NUCLEOTIDE SEQUENCE [LARGE SCALE GENOMIC DNA]</scope>
    <source>
        <strain evidence="2 3">CCALA 037</strain>
    </source>
</reference>
<dbReference type="Pfam" id="PF00583">
    <property type="entry name" value="Acetyltransf_1"/>
    <property type="match status" value="1"/>
</dbReference>
<name>A0A2T1GIT3_9CYAN</name>
<evidence type="ECO:0000259" key="1">
    <source>
        <dbReference type="PROSITE" id="PS51186"/>
    </source>
</evidence>
<accession>A0A2T1GIT3</accession>
<dbReference type="SUPFAM" id="SSF55729">
    <property type="entry name" value="Acyl-CoA N-acyltransferases (Nat)"/>
    <property type="match status" value="2"/>
</dbReference>
<protein>
    <submittedName>
        <fullName evidence="2">GNAT family N-acetyltransferase</fullName>
    </submittedName>
</protein>
<dbReference type="Gene3D" id="3.40.630.30">
    <property type="match status" value="1"/>
</dbReference>
<dbReference type="GO" id="GO:0016747">
    <property type="term" value="F:acyltransferase activity, transferring groups other than amino-acyl groups"/>
    <property type="evidence" value="ECO:0007669"/>
    <property type="project" value="InterPro"/>
</dbReference>
<dbReference type="CDD" id="cd04301">
    <property type="entry name" value="NAT_SF"/>
    <property type="match status" value="1"/>
</dbReference>
<evidence type="ECO:0000313" key="2">
    <source>
        <dbReference type="EMBL" id="PSB57665.1"/>
    </source>
</evidence>
<dbReference type="OrthoDB" id="2609247at2"/>
<comment type="caution">
    <text evidence="2">The sequence shown here is derived from an EMBL/GenBank/DDBJ whole genome shotgun (WGS) entry which is preliminary data.</text>
</comment>
<dbReference type="PROSITE" id="PS51186">
    <property type="entry name" value="GNAT"/>
    <property type="match status" value="1"/>
</dbReference>